<sequence>MNTFSRFIPSFASPPSASSNAQLRHGKPQQQFDHLARINTDDHVNAEFAGQWDADECEDELLGLQRVMADAQNPRRPVIGSWMMFPGANLARMVAQLGYDFILVDCEHGNIDDAAMHASVGAIAGEGVSPLVRIPKLDVGTVKRALDCGAHGILCPSISTVDDARALVSYSKFPATTKPLTNQSSKKLLSGIRGVGSPFAPSVFRQSLAEYIRTANRNTFIAIQIETTEGLSNCEEIAKVDGIVLKNSQVTDHQTNSPNDLASSMGYPPLSHESIPEVQEAIERILAAAHKAVDLMNLGGDVVALMEWNNEQLARLDDITGKKSTSAMYY</sequence>
<evidence type="ECO:0000313" key="1">
    <source>
        <dbReference type="EMBL" id="KAH9482460.1"/>
    </source>
</evidence>
<comment type="caution">
    <text evidence="1">The sequence shown here is derived from an EMBL/GenBank/DDBJ whole genome shotgun (WGS) entry which is preliminary data.</text>
</comment>
<proteinExistence type="predicted"/>
<dbReference type="Proteomes" id="UP000664032">
    <property type="component" value="Unassembled WGS sequence"/>
</dbReference>
<reference evidence="1" key="1">
    <citation type="submission" date="2021-10" db="EMBL/GenBank/DDBJ databases">
        <title>Psilocybe cubensis genome.</title>
        <authorList>
            <person name="Mckernan K.J."/>
            <person name="Crawford S."/>
            <person name="Trippe A."/>
            <person name="Kane L.T."/>
            <person name="Mclaughlin S."/>
        </authorList>
    </citation>
    <scope>NUCLEOTIDE SEQUENCE</scope>
    <source>
        <strain evidence="1">MGC-MH-2018</strain>
    </source>
</reference>
<protein>
    <submittedName>
        <fullName evidence="1">4-hydroxy-2-oxo-heptane-1,7-dioate aldolase</fullName>
    </submittedName>
</protein>
<gene>
    <name evidence="1" type="ORF">JR316_0004560</name>
</gene>
<organism evidence="1 2">
    <name type="scientific">Psilocybe cubensis</name>
    <name type="common">Psychedelic mushroom</name>
    <name type="synonym">Stropharia cubensis</name>
    <dbReference type="NCBI Taxonomy" id="181762"/>
    <lineage>
        <taxon>Eukaryota</taxon>
        <taxon>Fungi</taxon>
        <taxon>Dikarya</taxon>
        <taxon>Basidiomycota</taxon>
        <taxon>Agaricomycotina</taxon>
        <taxon>Agaricomycetes</taxon>
        <taxon>Agaricomycetidae</taxon>
        <taxon>Agaricales</taxon>
        <taxon>Agaricineae</taxon>
        <taxon>Strophariaceae</taxon>
        <taxon>Psilocybe</taxon>
    </lineage>
</organism>
<evidence type="ECO:0000313" key="2">
    <source>
        <dbReference type="Proteomes" id="UP000664032"/>
    </source>
</evidence>
<accession>A0ACB8H416</accession>
<name>A0ACB8H416_PSICU</name>
<dbReference type="EMBL" id="JAFIQS020000004">
    <property type="protein sequence ID" value="KAH9482460.1"/>
    <property type="molecule type" value="Genomic_DNA"/>
</dbReference>
<keyword evidence="2" id="KW-1185">Reference proteome</keyword>